<dbReference type="FunFam" id="3.40.50.11530:FF:000007">
    <property type="entry name" value="adapter protein CIKS isoform X3"/>
    <property type="match status" value="1"/>
</dbReference>
<dbReference type="InterPro" id="IPR013568">
    <property type="entry name" value="SEFIR_dom"/>
</dbReference>
<comment type="subunit">
    <text evidence="10">Interacts with IKBKG/NF-kappa B essential modulator, with CHUK/IKK-alpha and with IKBKB/IKK-beta. Interacts with TRAF6; this interaction is direct. Interacts with IL17RA and IL17RC. Interacts with IL17RB.</text>
</comment>
<dbReference type="Gene3D" id="3.40.50.11530">
    <property type="match status" value="1"/>
</dbReference>
<evidence type="ECO:0000256" key="13">
    <source>
        <dbReference type="ARBA" id="ARBA00076636"/>
    </source>
</evidence>
<evidence type="ECO:0000256" key="2">
    <source>
        <dbReference type="ARBA" id="ARBA00004370"/>
    </source>
</evidence>
<dbReference type="Gene3D" id="1.20.1070.10">
    <property type="entry name" value="Rhodopsin 7-helix transmembrane proteins"/>
    <property type="match status" value="1"/>
</dbReference>
<evidence type="ECO:0000256" key="16">
    <source>
        <dbReference type="ARBA" id="ARBA00080040"/>
    </source>
</evidence>
<dbReference type="GO" id="GO:0038173">
    <property type="term" value="P:interleukin-17A-mediated signaling pathway"/>
    <property type="evidence" value="ECO:0007669"/>
    <property type="project" value="UniProtKB-ARBA"/>
</dbReference>
<keyword evidence="17" id="KW-0297">G-protein coupled receptor</keyword>
<feature type="transmembrane region" description="Helical" evidence="18">
    <location>
        <begin position="22"/>
        <end position="45"/>
    </location>
</feature>
<dbReference type="InterPro" id="IPR053047">
    <property type="entry name" value="E3_ubiq_ligase_TRAF3IP2"/>
</dbReference>
<keyword evidence="4" id="KW-0808">Transferase</keyword>
<evidence type="ECO:0000256" key="9">
    <source>
        <dbReference type="ARBA" id="ARBA00023198"/>
    </source>
</evidence>
<dbReference type="GO" id="GO:0097400">
    <property type="term" value="P:interleukin-17-mediated signaling pathway"/>
    <property type="evidence" value="ECO:0007669"/>
    <property type="project" value="UniProtKB-ARBA"/>
</dbReference>
<evidence type="ECO:0000256" key="6">
    <source>
        <dbReference type="ARBA" id="ARBA00022786"/>
    </source>
</evidence>
<evidence type="ECO:0000256" key="1">
    <source>
        <dbReference type="ARBA" id="ARBA00000900"/>
    </source>
</evidence>
<dbReference type="GO" id="GO:0005737">
    <property type="term" value="C:cytoplasm"/>
    <property type="evidence" value="ECO:0007669"/>
    <property type="project" value="UniProtKB-ARBA"/>
</dbReference>
<dbReference type="SUPFAM" id="SSF81321">
    <property type="entry name" value="Family A G protein-coupled receptor-like"/>
    <property type="match status" value="1"/>
</dbReference>
<dbReference type="GO" id="GO:0000209">
    <property type="term" value="P:protein polyubiquitination"/>
    <property type="evidence" value="ECO:0007669"/>
    <property type="project" value="UniProtKB-ARBA"/>
</dbReference>
<evidence type="ECO:0000256" key="4">
    <source>
        <dbReference type="ARBA" id="ARBA00022679"/>
    </source>
</evidence>
<dbReference type="InterPro" id="IPR000276">
    <property type="entry name" value="GPCR_Rhodpsn"/>
</dbReference>
<sequence length="514" mass="58748">MLNSSICCAFESPVLDKILPPILIMEFVFGLTGNILAICVFLFYVETWKPNSIYLANLAVADSVVLFLLPFRADYYIRGQDWIFGDAFCRILLFLMATNRTASIFFLTAVAVDRYLKIVHPLHHINRLNLKYTISRSHMAHQGQYQTSLNCPEENDETMSEEFQSGLLLASKASTDQSLDLSRVVKGQTFSYNHNPVRPSPTQSCVKLIQNDKLIRPGQQVYPNQADNDQRRDHGWHFPAYSRCLGAGQTSSLPSYLPSSEEQTYLGAGCIFPSWHHSHQGTHSLSLNSLDQPGSLHTFLTTGSSIHTKQVMPFPSFYCGYHGPVPLHVDPQEHLIPRSEYEQGRKGKVFVTYEVDSEDHLKEVIKFVALLRNNGFDTHIDVFEQQLYSISKIDCMERYLNEKDYLIIMIISLKYFKTVTGAGVGVDCDERTSNTVYIHKQLQNEFIQTGCRNFRVVPVLFPGAKKSYVPCWLQNTHLYSWPRDWDDILRRLMRVEKYNPPPIGPLPTIFSMPI</sequence>
<dbReference type="PRINTS" id="PR00237">
    <property type="entry name" value="GPCRRHODOPSN"/>
</dbReference>
<feature type="domain" description="G-protein coupled receptors family 1 profile" evidence="19">
    <location>
        <begin position="33"/>
        <end position="124"/>
    </location>
</feature>
<evidence type="ECO:0000259" key="20">
    <source>
        <dbReference type="PROSITE" id="PS51534"/>
    </source>
</evidence>
<dbReference type="GO" id="GO:0016020">
    <property type="term" value="C:membrane"/>
    <property type="evidence" value="ECO:0007669"/>
    <property type="project" value="UniProtKB-SubCell"/>
</dbReference>
<keyword evidence="17" id="KW-0675">Receptor</keyword>
<comment type="subcellular location">
    <subcellularLocation>
        <location evidence="2">Membrane</location>
    </subcellularLocation>
</comment>
<dbReference type="GO" id="GO:0043123">
    <property type="term" value="P:positive regulation of canonical NF-kappaB signal transduction"/>
    <property type="evidence" value="ECO:0007669"/>
    <property type="project" value="TreeGrafter"/>
</dbReference>
<dbReference type="Proteomes" id="UP000606274">
    <property type="component" value="Unassembled WGS sequence"/>
</dbReference>
<dbReference type="PROSITE" id="PS00237">
    <property type="entry name" value="G_PROTEIN_RECEP_F1_1"/>
    <property type="match status" value="1"/>
</dbReference>
<evidence type="ECO:0000256" key="15">
    <source>
        <dbReference type="ARBA" id="ARBA00078673"/>
    </source>
</evidence>
<comment type="similarity">
    <text evidence="17">Belongs to the G-protein coupled receptor 1 family.</text>
</comment>
<dbReference type="PROSITE" id="PS51534">
    <property type="entry name" value="SEFIR"/>
    <property type="match status" value="1"/>
</dbReference>
<dbReference type="PANTHER" id="PTHR34257:SF3">
    <property type="entry name" value="ADAPTER PROTEIN CIKS-RELATED"/>
    <property type="match status" value="1"/>
</dbReference>
<evidence type="ECO:0000256" key="12">
    <source>
        <dbReference type="ARBA" id="ARBA00075327"/>
    </source>
</evidence>
<feature type="transmembrane region" description="Helical" evidence="18">
    <location>
        <begin position="52"/>
        <end position="71"/>
    </location>
</feature>
<dbReference type="AlphaFoldDB" id="A0A8T0B8V0"/>
<evidence type="ECO:0000256" key="18">
    <source>
        <dbReference type="SAM" id="Phobius"/>
    </source>
</evidence>
<dbReference type="EC" id="2.3.2.27" evidence="3"/>
<dbReference type="GO" id="GO:0061630">
    <property type="term" value="F:ubiquitin protein ligase activity"/>
    <property type="evidence" value="ECO:0007669"/>
    <property type="project" value="UniProtKB-EC"/>
</dbReference>
<evidence type="ECO:0000256" key="10">
    <source>
        <dbReference type="ARBA" id="ARBA00064316"/>
    </source>
</evidence>
<evidence type="ECO:0000256" key="14">
    <source>
        <dbReference type="ARBA" id="ARBA00078387"/>
    </source>
</evidence>
<keyword evidence="22" id="KW-1185">Reference proteome</keyword>
<keyword evidence="8 18" id="KW-0472">Membrane</keyword>
<evidence type="ECO:0000256" key="5">
    <source>
        <dbReference type="ARBA" id="ARBA00022692"/>
    </source>
</evidence>
<reference evidence="21" key="1">
    <citation type="submission" date="2020-08" db="EMBL/GenBank/DDBJ databases">
        <title>Chromosome-level assembly of Southern catfish (Silurus meridionalis) provides insights into visual adaptation to the nocturnal and benthic lifestyles.</title>
        <authorList>
            <person name="Zhang Y."/>
            <person name="Wang D."/>
            <person name="Peng Z."/>
        </authorList>
    </citation>
    <scope>NUCLEOTIDE SEQUENCE</scope>
    <source>
        <strain evidence="21">SWU-2019-XX</strain>
        <tissue evidence="21">Muscle</tissue>
    </source>
</reference>
<evidence type="ECO:0000313" key="22">
    <source>
        <dbReference type="Proteomes" id="UP000606274"/>
    </source>
</evidence>
<evidence type="ECO:0000256" key="17">
    <source>
        <dbReference type="RuleBase" id="RU000688"/>
    </source>
</evidence>
<keyword evidence="6" id="KW-0833">Ubl conjugation pathway</keyword>
<accession>A0A8T0B8V0</accession>
<evidence type="ECO:0000259" key="19">
    <source>
        <dbReference type="PROSITE" id="PS50262"/>
    </source>
</evidence>
<gene>
    <name evidence="21" type="ORF">HF521_022279</name>
</gene>
<dbReference type="GO" id="GO:0006959">
    <property type="term" value="P:humoral immune response"/>
    <property type="evidence" value="ECO:0007669"/>
    <property type="project" value="TreeGrafter"/>
</dbReference>
<organism evidence="21 22">
    <name type="scientific">Silurus meridionalis</name>
    <name type="common">Southern catfish</name>
    <name type="synonym">Silurus soldatovi meridionalis</name>
    <dbReference type="NCBI Taxonomy" id="175797"/>
    <lineage>
        <taxon>Eukaryota</taxon>
        <taxon>Metazoa</taxon>
        <taxon>Chordata</taxon>
        <taxon>Craniata</taxon>
        <taxon>Vertebrata</taxon>
        <taxon>Euteleostomi</taxon>
        <taxon>Actinopterygii</taxon>
        <taxon>Neopterygii</taxon>
        <taxon>Teleostei</taxon>
        <taxon>Ostariophysi</taxon>
        <taxon>Siluriformes</taxon>
        <taxon>Siluridae</taxon>
        <taxon>Silurus</taxon>
    </lineage>
</organism>
<dbReference type="Pfam" id="PF08357">
    <property type="entry name" value="SEFIR"/>
    <property type="match status" value="1"/>
</dbReference>
<comment type="catalytic activity">
    <reaction evidence="1">
        <text>S-ubiquitinyl-[E2 ubiquitin-conjugating enzyme]-L-cysteine + [acceptor protein]-L-lysine = [E2 ubiquitin-conjugating enzyme]-L-cysteine + N(6)-ubiquitinyl-[acceptor protein]-L-lysine.</text>
        <dbReference type="EC" id="2.3.2.27"/>
    </reaction>
</comment>
<keyword evidence="7 18" id="KW-1133">Transmembrane helix</keyword>
<keyword evidence="9" id="KW-0395">Inflammatory response</keyword>
<feature type="domain" description="SEFIR" evidence="20">
    <location>
        <begin position="346"/>
        <end position="490"/>
    </location>
</feature>
<dbReference type="Pfam" id="PF00001">
    <property type="entry name" value="7tm_1"/>
    <property type="match status" value="1"/>
</dbReference>
<evidence type="ECO:0000256" key="7">
    <source>
        <dbReference type="ARBA" id="ARBA00022989"/>
    </source>
</evidence>
<evidence type="ECO:0000313" key="21">
    <source>
        <dbReference type="EMBL" id="KAF7703272.1"/>
    </source>
</evidence>
<evidence type="ECO:0000256" key="3">
    <source>
        <dbReference type="ARBA" id="ARBA00012483"/>
    </source>
</evidence>
<keyword evidence="17" id="KW-0807">Transducer</keyword>
<evidence type="ECO:0000256" key="11">
    <source>
        <dbReference type="ARBA" id="ARBA00073304"/>
    </source>
</evidence>
<protein>
    <recommendedName>
        <fullName evidence="11">E3 ubiquitin ligase TRAF3IP2</fullName>
        <ecNumber evidence="3">2.3.2.27</ecNumber>
    </recommendedName>
    <alternativeName>
        <fullName evidence="12">Adapter protein CIKS</fullName>
    </alternativeName>
    <alternativeName>
        <fullName evidence="13">Connection to IKK and SAPK/JNK</fullName>
    </alternativeName>
    <alternativeName>
        <fullName evidence="16">E3 ubiquitin-protein ligase CIKS</fullName>
    </alternativeName>
    <alternativeName>
        <fullName evidence="14">Nuclear factor NF-kappa-B activator 1</fullName>
    </alternativeName>
    <alternativeName>
        <fullName evidence="15">TRAF3-interacting protein 2</fullName>
    </alternativeName>
</protein>
<dbReference type="PANTHER" id="PTHR34257">
    <property type="entry name" value="ADAPTER PROTEIN CIKS"/>
    <property type="match status" value="1"/>
</dbReference>
<dbReference type="GO" id="GO:0004930">
    <property type="term" value="F:G protein-coupled receptor activity"/>
    <property type="evidence" value="ECO:0007669"/>
    <property type="project" value="UniProtKB-KW"/>
</dbReference>
<name>A0A8T0B8V0_SILME</name>
<proteinExistence type="inferred from homology"/>
<dbReference type="EMBL" id="JABFDY010000009">
    <property type="protein sequence ID" value="KAF7703272.1"/>
    <property type="molecule type" value="Genomic_DNA"/>
</dbReference>
<evidence type="ECO:0000256" key="8">
    <source>
        <dbReference type="ARBA" id="ARBA00023136"/>
    </source>
</evidence>
<dbReference type="GO" id="GO:0006954">
    <property type="term" value="P:inflammatory response"/>
    <property type="evidence" value="ECO:0007669"/>
    <property type="project" value="UniProtKB-KW"/>
</dbReference>
<dbReference type="PROSITE" id="PS50262">
    <property type="entry name" value="G_PROTEIN_RECEP_F1_2"/>
    <property type="match status" value="1"/>
</dbReference>
<dbReference type="InterPro" id="IPR017452">
    <property type="entry name" value="GPCR_Rhodpsn_7TM"/>
</dbReference>
<keyword evidence="5 17" id="KW-0812">Transmembrane</keyword>
<comment type="caution">
    <text evidence="21">The sequence shown here is derived from an EMBL/GenBank/DDBJ whole genome shotgun (WGS) entry which is preliminary data.</text>
</comment>